<feature type="domain" description="Metallo-beta-lactamase" evidence="2">
    <location>
        <begin position="38"/>
        <end position="249"/>
    </location>
</feature>
<dbReference type="InterPro" id="IPR050855">
    <property type="entry name" value="NDM-1-like"/>
</dbReference>
<dbReference type="Proteomes" id="UP000070250">
    <property type="component" value="Chromosome"/>
</dbReference>
<reference evidence="3 4" key="1">
    <citation type="submission" date="2015-06" db="EMBL/GenBank/DDBJ databases">
        <title>A Comprehensive Approach to Explore the Metabolic and Phylogenetic Diversity of Bacterial Steroid Degradation in the Environment: Testosterone as an Example.</title>
        <authorList>
            <person name="Yang F.-C."/>
            <person name="Chen Y.-L."/>
            <person name="Yu C.-P."/>
            <person name="Tang S.-L."/>
            <person name="Wang P.-H."/>
            <person name="Ismail W."/>
            <person name="Wang C.-H."/>
            <person name="Yang C.-Y."/>
            <person name="Chiang Y.-R."/>
        </authorList>
    </citation>
    <scope>NUCLEOTIDE SEQUENCE [LARGE SCALE GENOMIC DNA]</scope>
    <source>
        <strain evidence="3 4">DSM 18526</strain>
    </source>
</reference>
<dbReference type="AlphaFoldDB" id="A0A127F558"/>
<dbReference type="GO" id="GO:0017001">
    <property type="term" value="P:antibiotic catabolic process"/>
    <property type="evidence" value="ECO:0007669"/>
    <property type="project" value="UniProtKB-ARBA"/>
</dbReference>
<name>A0A127F558_STEDE</name>
<sequence>MTSLTFPFKAPACNGELIDVVPGCIKWLRMPLPMALDHINLYLVRDGEGWRMIDTGFDTAATRELWTRILPRLDAPITGIVCTHHHGDHCGLAGWLTEKLRVPLYMSRAEYFAMRLVHDTSFDSWEERTYFRHAGMSEAQVAELPQALQLFALASPPARAYRRLREGETLVIGSHQWQLRGGEGHSPEHISLYCSELGVLLSGDQLLGRISPNVGVLPFEPEANPLKDWLISLEHIGELPEETLVLPAHELPFYGLRTRARELQQHHFRVLERVLTHCAERPDTAYGLSQRLFPGRSAALENILAVGETMAHLAYLLKQCRVQRILTAQDSYRYQVCGI</sequence>
<dbReference type="STRING" id="465721.ACG33_00380"/>
<dbReference type="InterPro" id="IPR036388">
    <property type="entry name" value="WH-like_DNA-bd_sf"/>
</dbReference>
<organism evidence="3 4">
    <name type="scientific">Steroidobacter denitrificans</name>
    <dbReference type="NCBI Taxonomy" id="465721"/>
    <lineage>
        <taxon>Bacteria</taxon>
        <taxon>Pseudomonadati</taxon>
        <taxon>Pseudomonadota</taxon>
        <taxon>Gammaproteobacteria</taxon>
        <taxon>Steroidobacterales</taxon>
        <taxon>Steroidobacteraceae</taxon>
        <taxon>Steroidobacter</taxon>
    </lineage>
</organism>
<dbReference type="EMBL" id="CP011971">
    <property type="protein sequence ID" value="AMN45583.1"/>
    <property type="molecule type" value="Genomic_DNA"/>
</dbReference>
<gene>
    <name evidence="3" type="ORF">ACG33_00380</name>
</gene>
<dbReference type="InterPro" id="IPR001279">
    <property type="entry name" value="Metallo-B-lactamas"/>
</dbReference>
<proteinExistence type="inferred from homology"/>
<dbReference type="KEGG" id="sdf:ACG33_00380"/>
<dbReference type="PANTHER" id="PTHR42951">
    <property type="entry name" value="METALLO-BETA-LACTAMASE DOMAIN-CONTAINING"/>
    <property type="match status" value="1"/>
</dbReference>
<evidence type="ECO:0000313" key="3">
    <source>
        <dbReference type="EMBL" id="AMN45583.1"/>
    </source>
</evidence>
<dbReference type="SMART" id="SM00849">
    <property type="entry name" value="Lactamase_B"/>
    <property type="match status" value="1"/>
</dbReference>
<dbReference type="Pfam" id="PF21221">
    <property type="entry name" value="B_lactamase-like_C"/>
    <property type="match status" value="1"/>
</dbReference>
<dbReference type="Gene3D" id="1.10.10.10">
    <property type="entry name" value="Winged helix-like DNA-binding domain superfamily/Winged helix DNA-binding domain"/>
    <property type="match status" value="1"/>
</dbReference>
<dbReference type="InterPro" id="IPR036866">
    <property type="entry name" value="RibonucZ/Hydroxyglut_hydro"/>
</dbReference>
<dbReference type="PANTHER" id="PTHR42951:SF4">
    <property type="entry name" value="ACYL-COENZYME A THIOESTERASE MBLAC2"/>
    <property type="match status" value="1"/>
</dbReference>
<evidence type="ECO:0000259" key="2">
    <source>
        <dbReference type="SMART" id="SM00849"/>
    </source>
</evidence>
<dbReference type="RefSeq" id="WP_066917853.1">
    <property type="nucleotide sequence ID" value="NZ_CP011971.1"/>
</dbReference>
<protein>
    <recommendedName>
        <fullName evidence="2">Metallo-beta-lactamase domain-containing protein</fullName>
    </recommendedName>
</protein>
<evidence type="ECO:0000256" key="1">
    <source>
        <dbReference type="ARBA" id="ARBA00005250"/>
    </source>
</evidence>
<dbReference type="SUPFAM" id="SSF56281">
    <property type="entry name" value="Metallo-hydrolase/oxidoreductase"/>
    <property type="match status" value="1"/>
</dbReference>
<comment type="similarity">
    <text evidence="1">Belongs to the metallo-beta-lactamase superfamily. Class-B beta-lactamase family.</text>
</comment>
<evidence type="ECO:0000313" key="4">
    <source>
        <dbReference type="Proteomes" id="UP000070250"/>
    </source>
</evidence>
<dbReference type="Gene3D" id="3.60.15.10">
    <property type="entry name" value="Ribonuclease Z/Hydroxyacylglutathione hydrolase-like"/>
    <property type="match status" value="1"/>
</dbReference>
<dbReference type="InterPro" id="IPR048933">
    <property type="entry name" value="B_lactamase-like_C"/>
</dbReference>
<dbReference type="Pfam" id="PF00753">
    <property type="entry name" value="Lactamase_B"/>
    <property type="match status" value="1"/>
</dbReference>
<keyword evidence="4" id="KW-1185">Reference proteome</keyword>
<accession>A0A127F558</accession>